<reference evidence="1" key="1">
    <citation type="journal article" date="2015" name="Nature">
        <title>Complex archaea that bridge the gap between prokaryotes and eukaryotes.</title>
        <authorList>
            <person name="Spang A."/>
            <person name="Saw J.H."/>
            <person name="Jorgensen S.L."/>
            <person name="Zaremba-Niedzwiedzka K."/>
            <person name="Martijn J."/>
            <person name="Lind A.E."/>
            <person name="van Eijk R."/>
            <person name="Schleper C."/>
            <person name="Guy L."/>
            <person name="Ettema T.J."/>
        </authorList>
    </citation>
    <scope>NUCLEOTIDE SEQUENCE</scope>
</reference>
<proteinExistence type="predicted"/>
<dbReference type="AlphaFoldDB" id="A0A0F9SCW5"/>
<name>A0A0F9SCW5_9ZZZZ</name>
<sequence length="72" mass="8090">MPTTVDEAIDVLRLRYGDQYDIRMVPSVRIGGAPHCCRCTIRVRHGEFSASTETSYFEALLDALKQTLEASQ</sequence>
<dbReference type="EMBL" id="LAZR01000492">
    <property type="protein sequence ID" value="KKN66725.1"/>
    <property type="molecule type" value="Genomic_DNA"/>
</dbReference>
<evidence type="ECO:0000313" key="1">
    <source>
        <dbReference type="EMBL" id="KKN66725.1"/>
    </source>
</evidence>
<gene>
    <name evidence="1" type="ORF">LCGC14_0468360</name>
</gene>
<organism evidence="1">
    <name type="scientific">marine sediment metagenome</name>
    <dbReference type="NCBI Taxonomy" id="412755"/>
    <lineage>
        <taxon>unclassified sequences</taxon>
        <taxon>metagenomes</taxon>
        <taxon>ecological metagenomes</taxon>
    </lineage>
</organism>
<protein>
    <submittedName>
        <fullName evidence="1">Uncharacterized protein</fullName>
    </submittedName>
</protein>
<comment type="caution">
    <text evidence="1">The sequence shown here is derived from an EMBL/GenBank/DDBJ whole genome shotgun (WGS) entry which is preliminary data.</text>
</comment>
<accession>A0A0F9SCW5</accession>